<name>A0ABU0CX39_9BACI</name>
<protein>
    <submittedName>
        <fullName evidence="1">Uncharacterized protein</fullName>
    </submittedName>
</protein>
<evidence type="ECO:0000313" key="2">
    <source>
        <dbReference type="Proteomes" id="UP001232445"/>
    </source>
</evidence>
<sequence length="38" mass="4285">MQQTLSPQAEKVLFEVAGEDKIENDISLENCARIGRNH</sequence>
<keyword evidence="2" id="KW-1185">Reference proteome</keyword>
<reference evidence="1 2" key="1">
    <citation type="submission" date="2023-07" db="EMBL/GenBank/DDBJ databases">
        <title>Genomic Encyclopedia of Type Strains, Phase IV (KMG-IV): sequencing the most valuable type-strain genomes for metagenomic binning, comparative biology and taxonomic classification.</title>
        <authorList>
            <person name="Goeker M."/>
        </authorList>
    </citation>
    <scope>NUCLEOTIDE SEQUENCE [LARGE SCALE GENOMIC DNA]</scope>
    <source>
        <strain evidence="1 2">DSM 17740</strain>
    </source>
</reference>
<organism evidence="1 2">
    <name type="scientific">Caldalkalibacillus uzonensis</name>
    <dbReference type="NCBI Taxonomy" id="353224"/>
    <lineage>
        <taxon>Bacteria</taxon>
        <taxon>Bacillati</taxon>
        <taxon>Bacillota</taxon>
        <taxon>Bacilli</taxon>
        <taxon>Bacillales</taxon>
        <taxon>Bacillaceae</taxon>
        <taxon>Caldalkalibacillus</taxon>
    </lineage>
</organism>
<comment type="caution">
    <text evidence="1">The sequence shown here is derived from an EMBL/GenBank/DDBJ whole genome shotgun (WGS) entry which is preliminary data.</text>
</comment>
<accession>A0ABU0CX39</accession>
<dbReference type="EMBL" id="JAUSUQ010000014">
    <property type="protein sequence ID" value="MDQ0340516.1"/>
    <property type="molecule type" value="Genomic_DNA"/>
</dbReference>
<gene>
    <name evidence="1" type="ORF">J2S00_003331</name>
</gene>
<dbReference type="Proteomes" id="UP001232445">
    <property type="component" value="Unassembled WGS sequence"/>
</dbReference>
<evidence type="ECO:0000313" key="1">
    <source>
        <dbReference type="EMBL" id="MDQ0340516.1"/>
    </source>
</evidence>
<proteinExistence type="predicted"/>